<evidence type="ECO:0000256" key="2">
    <source>
        <dbReference type="ARBA" id="ARBA00013223"/>
    </source>
</evidence>
<dbReference type="PANTHER" id="PTHR48467:SF1">
    <property type="entry name" value="GLUTAMATE SYNTHASE 1 [NADH], CHLOROPLASTIC-LIKE"/>
    <property type="match status" value="1"/>
</dbReference>
<evidence type="ECO:0000256" key="10">
    <source>
        <dbReference type="ARBA" id="ARBA00047776"/>
    </source>
</evidence>
<keyword evidence="7" id="KW-0560">Oxidoreductase</keyword>
<evidence type="ECO:0000256" key="5">
    <source>
        <dbReference type="ARBA" id="ARBA00022827"/>
    </source>
</evidence>
<dbReference type="STRING" id="2041.AERYTH_09900"/>
<keyword evidence="4" id="KW-0479">Metal-binding</keyword>
<dbReference type="PANTHER" id="PTHR48467">
    <property type="entry name" value="GLUTAMATE SYNTHASE 1 [NADH], CHLOROPLASTIC-LIKE"/>
    <property type="match status" value="1"/>
</dbReference>
<evidence type="ECO:0000256" key="9">
    <source>
        <dbReference type="ARBA" id="ARBA00023014"/>
    </source>
</evidence>
<dbReference type="SUPFAM" id="SSF54862">
    <property type="entry name" value="4Fe-4S ferredoxins"/>
    <property type="match status" value="1"/>
</dbReference>
<keyword evidence="13" id="KW-1185">Reference proteome</keyword>
<accession>A0A0U4BIF4</accession>
<feature type="domain" description="4Fe-4S ferredoxin-type" evidence="11">
    <location>
        <begin position="1"/>
        <end position="29"/>
    </location>
</feature>
<evidence type="ECO:0000256" key="8">
    <source>
        <dbReference type="ARBA" id="ARBA00023004"/>
    </source>
</evidence>
<proteinExistence type="predicted"/>
<feature type="domain" description="4Fe-4S ferredoxin-type" evidence="11">
    <location>
        <begin position="37"/>
        <end position="66"/>
    </location>
</feature>
<dbReference type="InterPro" id="IPR036188">
    <property type="entry name" value="FAD/NAD-bd_sf"/>
</dbReference>
<comment type="catalytic activity">
    <reaction evidence="10">
        <text>2 reduced [2Fe-2S]-[ferredoxin] + NADP(+) + H(+) = 2 oxidized [2Fe-2S]-[ferredoxin] + NADPH</text>
        <dbReference type="Rhea" id="RHEA:20125"/>
        <dbReference type="Rhea" id="RHEA-COMP:10000"/>
        <dbReference type="Rhea" id="RHEA-COMP:10001"/>
        <dbReference type="ChEBI" id="CHEBI:15378"/>
        <dbReference type="ChEBI" id="CHEBI:33737"/>
        <dbReference type="ChEBI" id="CHEBI:33738"/>
        <dbReference type="ChEBI" id="CHEBI:57783"/>
        <dbReference type="ChEBI" id="CHEBI:58349"/>
        <dbReference type="EC" id="1.18.1.2"/>
    </reaction>
</comment>
<keyword evidence="3" id="KW-0285">Flavoprotein</keyword>
<dbReference type="Pfam" id="PF00037">
    <property type="entry name" value="Fer4"/>
    <property type="match status" value="1"/>
</dbReference>
<dbReference type="Gene3D" id="3.30.70.20">
    <property type="match status" value="1"/>
</dbReference>
<dbReference type="Proteomes" id="UP000067689">
    <property type="component" value="Chromosome"/>
</dbReference>
<dbReference type="InterPro" id="IPR017900">
    <property type="entry name" value="4Fe4S_Fe_S_CS"/>
</dbReference>
<keyword evidence="5" id="KW-0274">FAD</keyword>
<comment type="cofactor">
    <cofactor evidence="1">
        <name>FAD</name>
        <dbReference type="ChEBI" id="CHEBI:57692"/>
    </cofactor>
</comment>
<keyword evidence="8" id="KW-0408">Iron</keyword>
<dbReference type="GO" id="GO:0004324">
    <property type="term" value="F:ferredoxin-NADP+ reductase activity"/>
    <property type="evidence" value="ECO:0007669"/>
    <property type="project" value="UniProtKB-EC"/>
</dbReference>
<dbReference type="EMBL" id="CP011502">
    <property type="protein sequence ID" value="ALX04993.1"/>
    <property type="molecule type" value="Genomic_DNA"/>
</dbReference>
<dbReference type="InterPro" id="IPR055275">
    <property type="entry name" value="Ferredox_Rdtase"/>
</dbReference>
<dbReference type="AlphaFoldDB" id="A0A0U4BIF4"/>
<dbReference type="Pfam" id="PF07992">
    <property type="entry name" value="Pyr_redox_2"/>
    <property type="match status" value="1"/>
</dbReference>
<evidence type="ECO:0000256" key="6">
    <source>
        <dbReference type="ARBA" id="ARBA00022857"/>
    </source>
</evidence>
<keyword evidence="6" id="KW-0521">NADP</keyword>
<dbReference type="Gene3D" id="3.40.50.720">
    <property type="entry name" value="NAD(P)-binding Rossmann-like Domain"/>
    <property type="match status" value="1"/>
</dbReference>
<evidence type="ECO:0000256" key="3">
    <source>
        <dbReference type="ARBA" id="ARBA00022630"/>
    </source>
</evidence>
<reference evidence="12 13" key="1">
    <citation type="journal article" date="1991" name="Int. J. Syst. Bacteriol.">
        <title>Description of the erythromycin-producing bacterium Arthrobacter sp. strain NRRL B-3381 as Aeromicrobium erythreum gen. nov., sp. nov.</title>
        <authorList>
            <person name="Miller E.S."/>
            <person name="Woese C.R."/>
            <person name="Brenner S."/>
        </authorList>
    </citation>
    <scope>NUCLEOTIDE SEQUENCE [LARGE SCALE GENOMIC DNA]</scope>
    <source>
        <strain evidence="12 13">AR18</strain>
    </source>
</reference>
<evidence type="ECO:0000313" key="12">
    <source>
        <dbReference type="EMBL" id="ALX04993.1"/>
    </source>
</evidence>
<dbReference type="SUPFAM" id="SSF51971">
    <property type="entry name" value="Nucleotide-binding domain"/>
    <property type="match status" value="1"/>
</dbReference>
<gene>
    <name evidence="12" type="ORF">AERYTH_09900</name>
</gene>
<protein>
    <recommendedName>
        <fullName evidence="2">ferredoxin--NADP(+) reductase</fullName>
        <ecNumber evidence="2">1.18.1.2</ecNumber>
    </recommendedName>
</protein>
<evidence type="ECO:0000256" key="1">
    <source>
        <dbReference type="ARBA" id="ARBA00001974"/>
    </source>
</evidence>
<dbReference type="KEGG" id="aer:AERYTH_09900"/>
<dbReference type="Gene3D" id="3.50.50.60">
    <property type="entry name" value="FAD/NAD(P)-binding domain"/>
    <property type="match status" value="1"/>
</dbReference>
<evidence type="ECO:0000259" key="11">
    <source>
        <dbReference type="PROSITE" id="PS51379"/>
    </source>
</evidence>
<dbReference type="InterPro" id="IPR017896">
    <property type="entry name" value="4Fe4S_Fe-S-bd"/>
</dbReference>
<evidence type="ECO:0000313" key="13">
    <source>
        <dbReference type="Proteomes" id="UP000067689"/>
    </source>
</evidence>
<dbReference type="EC" id="1.18.1.2" evidence="2"/>
<dbReference type="InterPro" id="IPR023753">
    <property type="entry name" value="FAD/NAD-binding_dom"/>
</dbReference>
<dbReference type="PATRIC" id="fig|2041.4.peg.2070"/>
<sequence>MPHVVTQACCGDAACAFACPVNCIHPTPDEPDFATSDMVYIDPQACVDCGACVRACPVGAIKPASRLTPDEQVFVELNALFHVGSDVGNGLESRTRPAQAPVPPVVRLPPERRLDVAVVGAGPAALYAADELLKQRGVRVTVVDRLPTPHGLVRAGVAPDHQHTKAITDLFARIEAQPGFSYALGLEVGVDVTHEQLLQRHDAVVYATGASADRRLGIPGEDLPGNTTATAVVAWYNGHPDHVDIPIDLDAERTVVVGNGNVALDVARVLLSDPAELARTDIADHALEALRTSRLRCVELVARRGPAQAAFTVPELVGLLHHPDVDVVVPQRDLLDGDDVKSRLLREGTTAEPVAGRRHVLLRFLAAPVEVLGEGAVTGVRLTRTRLETDVDGTVRAVPTGELDDVATASVLRSVGYRSTPVPGVPFDPVAHRIPNVGGRVLDAPDGALLPRTYVVGWAKRGPTGFIGTNKSCSLETVNHLLADVALGRLDPESASVPPGRSGRVQDLAGLDLDAWRRLDAHERATGREQGRPRRKVVDRARMLDVVNGAASAR</sequence>
<dbReference type="PRINTS" id="PR00419">
    <property type="entry name" value="ADXRDTASE"/>
</dbReference>
<organism evidence="12 13">
    <name type="scientific">Aeromicrobium erythreum</name>
    <dbReference type="NCBI Taxonomy" id="2041"/>
    <lineage>
        <taxon>Bacteria</taxon>
        <taxon>Bacillati</taxon>
        <taxon>Actinomycetota</taxon>
        <taxon>Actinomycetes</taxon>
        <taxon>Propionibacteriales</taxon>
        <taxon>Nocardioidaceae</taxon>
        <taxon>Aeromicrobium</taxon>
    </lineage>
</organism>
<dbReference type="GO" id="GO:0046872">
    <property type="term" value="F:metal ion binding"/>
    <property type="evidence" value="ECO:0007669"/>
    <property type="project" value="UniProtKB-KW"/>
</dbReference>
<name>A0A0U4BIF4_9ACTN</name>
<evidence type="ECO:0000256" key="7">
    <source>
        <dbReference type="ARBA" id="ARBA00023002"/>
    </source>
</evidence>
<keyword evidence="9" id="KW-0411">Iron-sulfur</keyword>
<evidence type="ECO:0000256" key="4">
    <source>
        <dbReference type="ARBA" id="ARBA00022723"/>
    </source>
</evidence>
<dbReference type="PROSITE" id="PS51379">
    <property type="entry name" value="4FE4S_FER_2"/>
    <property type="match status" value="2"/>
</dbReference>
<dbReference type="OrthoDB" id="289202at2"/>
<dbReference type="GO" id="GO:0051536">
    <property type="term" value="F:iron-sulfur cluster binding"/>
    <property type="evidence" value="ECO:0007669"/>
    <property type="project" value="UniProtKB-KW"/>
</dbReference>
<dbReference type="RefSeq" id="WP_067857942.1">
    <property type="nucleotide sequence ID" value="NZ_CP011502.1"/>
</dbReference>
<dbReference type="PROSITE" id="PS00198">
    <property type="entry name" value="4FE4S_FER_1"/>
    <property type="match status" value="1"/>
</dbReference>